<dbReference type="SUPFAM" id="SSF56954">
    <property type="entry name" value="Outer membrane efflux proteins (OEP)"/>
    <property type="match status" value="1"/>
</dbReference>
<dbReference type="EMBL" id="FOLD01000010">
    <property type="protein sequence ID" value="SFC76495.1"/>
    <property type="molecule type" value="Genomic_DNA"/>
</dbReference>
<reference evidence="4" key="1">
    <citation type="submission" date="2016-10" db="EMBL/GenBank/DDBJ databases">
        <authorList>
            <person name="Varghese N."/>
            <person name="Submissions S."/>
        </authorList>
    </citation>
    <scope>NUCLEOTIDE SEQUENCE [LARGE SCALE GENOMIC DNA]</scope>
    <source>
        <strain evidence="4">CGMCC 1.12041</strain>
    </source>
</reference>
<gene>
    <name evidence="3" type="ORF">SAMN05216204_11011</name>
</gene>
<dbReference type="STRING" id="1164594.SAMN05216204_11011"/>
<proteinExistence type="inferred from homology"/>
<evidence type="ECO:0000313" key="4">
    <source>
        <dbReference type="Proteomes" id="UP000198639"/>
    </source>
</evidence>
<dbReference type="Proteomes" id="UP000198639">
    <property type="component" value="Unassembled WGS sequence"/>
</dbReference>
<evidence type="ECO:0000256" key="1">
    <source>
        <dbReference type="ARBA" id="ARBA00007613"/>
    </source>
</evidence>
<dbReference type="InterPro" id="IPR003423">
    <property type="entry name" value="OMP_efflux"/>
</dbReference>
<dbReference type="PANTHER" id="PTHR30203:SF24">
    <property type="entry name" value="BLR4935 PROTEIN"/>
    <property type="match status" value="1"/>
</dbReference>
<name>A0A1I1LU22_9BURK</name>
<evidence type="ECO:0000313" key="3">
    <source>
        <dbReference type="EMBL" id="SFC76495.1"/>
    </source>
</evidence>
<sequence length="432" mass="47081">MHPKFFVLGAAVLFSQALPSAAQMTAQQVLPEATQQPFPATSSPLTLEQAVAKALAANPTLRAAALDVAIAQGARRQAAVFRNPEVSYVREGTQRGTRTQTVQVSQVLELGGKRSARIRLAETERSLAEGNLGVARIDLRADVTSAYFDALGAHERLQVAQASLDVASKAAVAAEKRVAAGRVSPVEQDRAGVAQAAARLELSQAQNELSIALHTLAAYWGETTAISQPLVIPELDLAPAPALDVLQRRLDASPQLRRSRLQVEREVAQVGLDRSQRIPDLTLIVGRQKDDEIGRSQTVLGVSVPIPLFNRNQGSLQASLSRAEKARTELEAEQLRLHQSLTAAYQRAQLSREQVRTMRQDILPRAQRVFDAAVTGFEAGKFSFLDVLDAQRTLLQTRTQYIQALYDRYRAVADLGRYVDVDGATSYNRISP</sequence>
<dbReference type="OrthoDB" id="9791261at2"/>
<comment type="similarity">
    <text evidence="1">Belongs to the outer membrane factor (OMF) (TC 1.B.17) family.</text>
</comment>
<feature type="chain" id="PRO_5011594748" evidence="2">
    <location>
        <begin position="23"/>
        <end position="432"/>
    </location>
</feature>
<dbReference type="AlphaFoldDB" id="A0A1I1LU22"/>
<protein>
    <submittedName>
        <fullName evidence="3">Outer membrane protein, cobalt-zinc-cadmium efflux system</fullName>
    </submittedName>
</protein>
<dbReference type="RefSeq" id="WP_091874538.1">
    <property type="nucleotide sequence ID" value="NZ_FOLD01000010.1"/>
</dbReference>
<dbReference type="Gene3D" id="1.20.1600.10">
    <property type="entry name" value="Outer membrane efflux proteins (OEP)"/>
    <property type="match status" value="1"/>
</dbReference>
<dbReference type="PANTHER" id="PTHR30203">
    <property type="entry name" value="OUTER MEMBRANE CATION EFFLUX PROTEIN"/>
    <property type="match status" value="1"/>
</dbReference>
<dbReference type="GO" id="GO:0015562">
    <property type="term" value="F:efflux transmembrane transporter activity"/>
    <property type="evidence" value="ECO:0007669"/>
    <property type="project" value="InterPro"/>
</dbReference>
<feature type="signal peptide" evidence="2">
    <location>
        <begin position="1"/>
        <end position="22"/>
    </location>
</feature>
<keyword evidence="4" id="KW-1185">Reference proteome</keyword>
<keyword evidence="2" id="KW-0732">Signal</keyword>
<organism evidence="3 4">
    <name type="scientific">Massilia yuzhufengensis</name>
    <dbReference type="NCBI Taxonomy" id="1164594"/>
    <lineage>
        <taxon>Bacteria</taxon>
        <taxon>Pseudomonadati</taxon>
        <taxon>Pseudomonadota</taxon>
        <taxon>Betaproteobacteria</taxon>
        <taxon>Burkholderiales</taxon>
        <taxon>Oxalobacteraceae</taxon>
        <taxon>Telluria group</taxon>
        <taxon>Massilia</taxon>
    </lineage>
</organism>
<dbReference type="Pfam" id="PF02321">
    <property type="entry name" value="OEP"/>
    <property type="match status" value="2"/>
</dbReference>
<dbReference type="InterPro" id="IPR010131">
    <property type="entry name" value="MdtP/NodT-like"/>
</dbReference>
<accession>A0A1I1LU22</accession>
<evidence type="ECO:0000256" key="2">
    <source>
        <dbReference type="SAM" id="SignalP"/>
    </source>
</evidence>